<evidence type="ECO:0000313" key="1">
    <source>
        <dbReference type="EMBL" id="KAL2043817.1"/>
    </source>
</evidence>
<name>A0ABR4AGU8_9LECA</name>
<comment type="caution">
    <text evidence="1">The sequence shown here is derived from an EMBL/GenBank/DDBJ whole genome shotgun (WGS) entry which is preliminary data.</text>
</comment>
<reference evidence="1 2" key="1">
    <citation type="submission" date="2024-09" db="EMBL/GenBank/DDBJ databases">
        <title>Rethinking Asexuality: The Enigmatic Case of Functional Sexual Genes in Lepraria (Stereocaulaceae).</title>
        <authorList>
            <person name="Doellman M."/>
            <person name="Sun Y."/>
            <person name="Barcenas-Pena A."/>
            <person name="Lumbsch H.T."/>
            <person name="Grewe F."/>
        </authorList>
    </citation>
    <scope>NUCLEOTIDE SEQUENCE [LARGE SCALE GENOMIC DNA]</scope>
    <source>
        <strain evidence="1 2">Mercado 3170</strain>
    </source>
</reference>
<dbReference type="Proteomes" id="UP001590950">
    <property type="component" value="Unassembled WGS sequence"/>
</dbReference>
<gene>
    <name evidence="1" type="ORF">N7G274_003337</name>
</gene>
<evidence type="ECO:0000313" key="2">
    <source>
        <dbReference type="Proteomes" id="UP001590950"/>
    </source>
</evidence>
<protein>
    <submittedName>
        <fullName evidence="1">Uncharacterized protein</fullName>
    </submittedName>
</protein>
<dbReference type="EMBL" id="JBEFKJ010000010">
    <property type="protein sequence ID" value="KAL2043817.1"/>
    <property type="molecule type" value="Genomic_DNA"/>
</dbReference>
<accession>A0ABR4AGU8</accession>
<proteinExistence type="predicted"/>
<keyword evidence="2" id="KW-1185">Reference proteome</keyword>
<organism evidence="1 2">
    <name type="scientific">Stereocaulon virgatum</name>
    <dbReference type="NCBI Taxonomy" id="373712"/>
    <lineage>
        <taxon>Eukaryota</taxon>
        <taxon>Fungi</taxon>
        <taxon>Dikarya</taxon>
        <taxon>Ascomycota</taxon>
        <taxon>Pezizomycotina</taxon>
        <taxon>Lecanoromycetes</taxon>
        <taxon>OSLEUM clade</taxon>
        <taxon>Lecanoromycetidae</taxon>
        <taxon>Lecanorales</taxon>
        <taxon>Lecanorineae</taxon>
        <taxon>Stereocaulaceae</taxon>
        <taxon>Stereocaulon</taxon>
    </lineage>
</organism>
<sequence>MAGACYDKYTGNVPRHVLLPGMLAEIPPSLTSLRICGENATAVAEAKEYLEQRLARAMAMDGSIKIWNE</sequence>